<dbReference type="NCBIfam" id="NF010783">
    <property type="entry name" value="PRK14186.1"/>
    <property type="match status" value="1"/>
</dbReference>
<comment type="catalytic activity">
    <reaction evidence="12">
        <text>(6R)-5,10-methylene-5,6,7,8-tetrahydrofolate + NADP(+) = (6R)-5,10-methenyltetrahydrofolate + NADPH</text>
        <dbReference type="Rhea" id="RHEA:22812"/>
        <dbReference type="ChEBI" id="CHEBI:15636"/>
        <dbReference type="ChEBI" id="CHEBI:57455"/>
        <dbReference type="ChEBI" id="CHEBI:57783"/>
        <dbReference type="ChEBI" id="CHEBI:58349"/>
        <dbReference type="EC" id="1.5.1.5"/>
    </reaction>
</comment>
<protein>
    <recommendedName>
        <fullName evidence="12">Bifunctional protein FolD</fullName>
    </recommendedName>
    <domain>
        <recommendedName>
            <fullName evidence="12">Methylenetetrahydrofolate dehydrogenase</fullName>
            <ecNumber evidence="12">1.5.1.5</ecNumber>
        </recommendedName>
    </domain>
    <domain>
        <recommendedName>
            <fullName evidence="12">Methenyltetrahydrofolate cyclohydrolase</fullName>
            <ecNumber evidence="12">3.5.4.9</ecNumber>
        </recommendedName>
    </domain>
</protein>
<dbReference type="InterPro" id="IPR020630">
    <property type="entry name" value="THF_DH/CycHdrlase_cat_dom"/>
</dbReference>
<gene>
    <name evidence="12 15" type="primary">folD</name>
    <name evidence="15" type="ORF">PSU4_41560</name>
</gene>
<evidence type="ECO:0000259" key="14">
    <source>
        <dbReference type="Pfam" id="PF02882"/>
    </source>
</evidence>
<dbReference type="GO" id="GO:0035999">
    <property type="term" value="P:tetrahydrofolate interconversion"/>
    <property type="evidence" value="ECO:0007669"/>
    <property type="project" value="UniProtKB-UniRule"/>
</dbReference>
<dbReference type="Proteomes" id="UP000321685">
    <property type="component" value="Unassembled WGS sequence"/>
</dbReference>
<keyword evidence="7 12" id="KW-0521">NADP</keyword>
<keyword evidence="3 12" id="KW-0554">One-carbon metabolism</keyword>
<comment type="function">
    <text evidence="12">Catalyzes the oxidation of 5,10-methylenetetrahydrofolate to 5,10-methenyltetrahydrofolate and then the hydrolysis of 5,10-methenyltetrahydrofolate to 10-formyltetrahydrofolate.</text>
</comment>
<comment type="caution">
    <text evidence="15">The sequence shown here is derived from an EMBL/GenBank/DDBJ whole genome shotgun (WGS) entry which is preliminary data.</text>
</comment>
<keyword evidence="11 12" id="KW-0511">Multifunctional enzyme</keyword>
<evidence type="ECO:0000256" key="10">
    <source>
        <dbReference type="ARBA" id="ARBA00023167"/>
    </source>
</evidence>
<evidence type="ECO:0000256" key="3">
    <source>
        <dbReference type="ARBA" id="ARBA00022563"/>
    </source>
</evidence>
<dbReference type="GO" id="GO:0000105">
    <property type="term" value="P:L-histidine biosynthetic process"/>
    <property type="evidence" value="ECO:0007669"/>
    <property type="project" value="UniProtKB-KW"/>
</dbReference>
<dbReference type="FunFam" id="3.40.50.10860:FF:000005">
    <property type="entry name" value="C-1-tetrahydrofolate synthase, cytoplasmic, putative"/>
    <property type="match status" value="1"/>
</dbReference>
<evidence type="ECO:0000256" key="11">
    <source>
        <dbReference type="ARBA" id="ARBA00023268"/>
    </source>
</evidence>
<dbReference type="EMBL" id="BJVJ01000048">
    <property type="protein sequence ID" value="GEL25202.1"/>
    <property type="molecule type" value="Genomic_DNA"/>
</dbReference>
<feature type="domain" description="Tetrahydrofolate dehydrogenase/cyclohydrolase catalytic" evidence="13">
    <location>
        <begin position="6"/>
        <end position="121"/>
    </location>
</feature>
<accession>A0A511DK83</accession>
<evidence type="ECO:0000256" key="12">
    <source>
        <dbReference type="HAMAP-Rule" id="MF_01576"/>
    </source>
</evidence>
<dbReference type="SUPFAM" id="SSF53223">
    <property type="entry name" value="Aminoacid dehydrogenase-like, N-terminal domain"/>
    <property type="match status" value="1"/>
</dbReference>
<dbReference type="PANTHER" id="PTHR48099">
    <property type="entry name" value="C-1-TETRAHYDROFOLATE SYNTHASE, CYTOPLASMIC-RELATED"/>
    <property type="match status" value="1"/>
</dbReference>
<dbReference type="Gene3D" id="3.40.50.720">
    <property type="entry name" value="NAD(P)-binding Rossmann-like Domain"/>
    <property type="match status" value="1"/>
</dbReference>
<organism evidence="15 16">
    <name type="scientific">Pseudonocardia sulfidoxydans NBRC 16205</name>
    <dbReference type="NCBI Taxonomy" id="1223511"/>
    <lineage>
        <taxon>Bacteria</taxon>
        <taxon>Bacillati</taxon>
        <taxon>Actinomycetota</taxon>
        <taxon>Actinomycetes</taxon>
        <taxon>Pseudonocardiales</taxon>
        <taxon>Pseudonocardiaceae</taxon>
        <taxon>Pseudonocardia</taxon>
    </lineage>
</organism>
<comment type="catalytic activity">
    <reaction evidence="12">
        <text>(6R)-5,10-methenyltetrahydrofolate + H2O = (6R)-10-formyltetrahydrofolate + H(+)</text>
        <dbReference type="Rhea" id="RHEA:23700"/>
        <dbReference type="ChEBI" id="CHEBI:15377"/>
        <dbReference type="ChEBI" id="CHEBI:15378"/>
        <dbReference type="ChEBI" id="CHEBI:57455"/>
        <dbReference type="ChEBI" id="CHEBI:195366"/>
        <dbReference type="EC" id="3.5.4.9"/>
    </reaction>
</comment>
<evidence type="ECO:0000256" key="2">
    <source>
        <dbReference type="ARBA" id="ARBA00011738"/>
    </source>
</evidence>
<comment type="caution">
    <text evidence="12">Lacks conserved residue(s) required for the propagation of feature annotation.</text>
</comment>
<dbReference type="GO" id="GO:0004488">
    <property type="term" value="F:methylenetetrahydrofolate dehydrogenase (NADP+) activity"/>
    <property type="evidence" value="ECO:0007669"/>
    <property type="project" value="UniProtKB-UniRule"/>
</dbReference>
<feature type="binding site" evidence="12">
    <location>
        <begin position="166"/>
        <end position="168"/>
    </location>
    <ligand>
        <name>NADP(+)</name>
        <dbReference type="ChEBI" id="CHEBI:58349"/>
    </ligand>
</feature>
<dbReference type="SUPFAM" id="SSF51735">
    <property type="entry name" value="NAD(P)-binding Rossmann-fold domains"/>
    <property type="match status" value="1"/>
</dbReference>
<dbReference type="EC" id="1.5.1.5" evidence="12"/>
<dbReference type="FunFam" id="3.40.50.720:FF:000094">
    <property type="entry name" value="Bifunctional protein FolD"/>
    <property type="match status" value="1"/>
</dbReference>
<reference evidence="15 16" key="1">
    <citation type="submission" date="2019-07" db="EMBL/GenBank/DDBJ databases">
        <title>Whole genome shotgun sequence of Pseudonocardia sulfidoxydans NBRC 16205.</title>
        <authorList>
            <person name="Hosoyama A."/>
            <person name="Uohara A."/>
            <person name="Ohji S."/>
            <person name="Ichikawa N."/>
        </authorList>
    </citation>
    <scope>NUCLEOTIDE SEQUENCE [LARGE SCALE GENOMIC DNA]</scope>
    <source>
        <strain evidence="15 16">NBRC 16205</strain>
    </source>
</reference>
<dbReference type="GO" id="GO:0004477">
    <property type="term" value="F:methenyltetrahydrofolate cyclohydrolase activity"/>
    <property type="evidence" value="ECO:0007669"/>
    <property type="project" value="UniProtKB-UniRule"/>
</dbReference>
<evidence type="ECO:0000256" key="9">
    <source>
        <dbReference type="ARBA" id="ARBA00023102"/>
    </source>
</evidence>
<dbReference type="PANTHER" id="PTHR48099:SF5">
    <property type="entry name" value="C-1-TETRAHYDROFOLATE SYNTHASE, CYTOPLASMIC"/>
    <property type="match status" value="1"/>
</dbReference>
<dbReference type="Pfam" id="PF00763">
    <property type="entry name" value="THF_DHG_CYH"/>
    <property type="match status" value="1"/>
</dbReference>
<dbReference type="InterPro" id="IPR046346">
    <property type="entry name" value="Aminoacid_DH-like_N_sf"/>
</dbReference>
<evidence type="ECO:0000256" key="7">
    <source>
        <dbReference type="ARBA" id="ARBA00022857"/>
    </source>
</evidence>
<evidence type="ECO:0000259" key="13">
    <source>
        <dbReference type="Pfam" id="PF00763"/>
    </source>
</evidence>
<sequence>MTAVVIDGREIARDVRTRAAAGADEFRLAHGRVPGLATVLVGDDPASAVYVANKRRSAAAAGIADFHHHLDAQTPEPEVAAVLDALAADDRVSGILLQLPLPRHLDPARLLERIPPAKDVDGLTTLSQGLLAGGRPGLRPCTPSGVVELLDAAGVELAGARAVVVGRSVLVGRPMAQLLLQRDATVTIAHSRTRDLASVTSQADILVAAAGVPGIVTGQHVKAGAAVIDVGIHRTDSGLVGDVAFDDVVGSAGWITPVPGGVGPLTIAMLLTNTVSAAVAAAEGDPAHDGPGR</sequence>
<dbReference type="PRINTS" id="PR00085">
    <property type="entry name" value="THFDHDRGNASE"/>
</dbReference>
<evidence type="ECO:0000256" key="5">
    <source>
        <dbReference type="ARBA" id="ARBA00022755"/>
    </source>
</evidence>
<evidence type="ECO:0000313" key="16">
    <source>
        <dbReference type="Proteomes" id="UP000321685"/>
    </source>
</evidence>
<dbReference type="InterPro" id="IPR020631">
    <property type="entry name" value="THF_DH/CycHdrlase_NAD-bd_dom"/>
</dbReference>
<evidence type="ECO:0000313" key="15">
    <source>
        <dbReference type="EMBL" id="GEL25202.1"/>
    </source>
</evidence>
<dbReference type="GO" id="GO:0009086">
    <property type="term" value="P:methionine biosynthetic process"/>
    <property type="evidence" value="ECO:0007669"/>
    <property type="project" value="UniProtKB-KW"/>
</dbReference>
<evidence type="ECO:0000256" key="1">
    <source>
        <dbReference type="ARBA" id="ARBA00004777"/>
    </source>
</evidence>
<dbReference type="HAMAP" id="MF_01576">
    <property type="entry name" value="THF_DHG_CYH"/>
    <property type="match status" value="1"/>
</dbReference>
<feature type="binding site" evidence="12">
    <location>
        <position position="232"/>
    </location>
    <ligand>
        <name>NADP(+)</name>
        <dbReference type="ChEBI" id="CHEBI:58349"/>
    </ligand>
</feature>
<keyword evidence="9 12" id="KW-0368">Histidine biosynthesis</keyword>
<keyword evidence="4 12" id="KW-0028">Amino-acid biosynthesis</keyword>
<keyword evidence="8 12" id="KW-0560">Oxidoreductase</keyword>
<dbReference type="RefSeq" id="WP_147110955.1">
    <property type="nucleotide sequence ID" value="NZ_BJVJ01000048.1"/>
</dbReference>
<dbReference type="UniPathway" id="UPA00193"/>
<dbReference type="Pfam" id="PF02882">
    <property type="entry name" value="THF_DHG_CYH_C"/>
    <property type="match status" value="1"/>
</dbReference>
<evidence type="ECO:0000256" key="8">
    <source>
        <dbReference type="ARBA" id="ARBA00023002"/>
    </source>
</evidence>
<keyword evidence="5 12" id="KW-0658">Purine biosynthesis</keyword>
<comment type="subunit">
    <text evidence="2 12">Homodimer.</text>
</comment>
<dbReference type="CDD" id="cd01080">
    <property type="entry name" value="NAD_bind_m-THF_DH_Cyclohyd"/>
    <property type="match status" value="1"/>
</dbReference>
<dbReference type="OrthoDB" id="9803580at2"/>
<keyword evidence="16" id="KW-1185">Reference proteome</keyword>
<evidence type="ECO:0000256" key="4">
    <source>
        <dbReference type="ARBA" id="ARBA00022605"/>
    </source>
</evidence>
<comment type="similarity">
    <text evidence="12">Belongs to the tetrahydrofolate dehydrogenase/cyclohydrolase family.</text>
</comment>
<dbReference type="EC" id="3.5.4.9" evidence="12"/>
<evidence type="ECO:0000256" key="6">
    <source>
        <dbReference type="ARBA" id="ARBA00022801"/>
    </source>
</evidence>
<dbReference type="GO" id="GO:0006164">
    <property type="term" value="P:purine nucleotide biosynthetic process"/>
    <property type="evidence" value="ECO:0007669"/>
    <property type="project" value="UniProtKB-KW"/>
</dbReference>
<dbReference type="AlphaFoldDB" id="A0A511DK83"/>
<comment type="pathway">
    <text evidence="1 12">One-carbon metabolism; tetrahydrofolate interconversion.</text>
</comment>
<dbReference type="InterPro" id="IPR000672">
    <property type="entry name" value="THF_DH/CycHdrlase"/>
</dbReference>
<keyword evidence="10 12" id="KW-0486">Methionine biosynthesis</keyword>
<dbReference type="Gene3D" id="3.40.50.10860">
    <property type="entry name" value="Leucine Dehydrogenase, chain A, domain 1"/>
    <property type="match status" value="1"/>
</dbReference>
<dbReference type="GO" id="GO:0005829">
    <property type="term" value="C:cytosol"/>
    <property type="evidence" value="ECO:0007669"/>
    <property type="project" value="TreeGrafter"/>
</dbReference>
<feature type="domain" description="Tetrahydrofolate dehydrogenase/cyclohydrolase NAD(P)-binding" evidence="14">
    <location>
        <begin position="140"/>
        <end position="279"/>
    </location>
</feature>
<dbReference type="InterPro" id="IPR036291">
    <property type="entry name" value="NAD(P)-bd_dom_sf"/>
</dbReference>
<name>A0A511DK83_9PSEU</name>
<keyword evidence="6 12" id="KW-0378">Hydrolase</keyword>
<proteinExistence type="inferred from homology"/>